<accession>A0A0B2VEQ8</accession>
<name>A0A0B2VEQ8_TOXCA</name>
<evidence type="ECO:0000313" key="1">
    <source>
        <dbReference type="EMBL" id="KHN79847.1"/>
    </source>
</evidence>
<proteinExistence type="predicted"/>
<dbReference type="AlphaFoldDB" id="A0A0B2VEQ8"/>
<reference evidence="1 2" key="1">
    <citation type="submission" date="2014-11" db="EMBL/GenBank/DDBJ databases">
        <title>Genetic blueprint of the zoonotic pathogen Toxocara canis.</title>
        <authorList>
            <person name="Zhu X.-Q."/>
            <person name="Korhonen P.K."/>
            <person name="Cai H."/>
            <person name="Young N.D."/>
            <person name="Nejsum P."/>
            <person name="von Samson-Himmelstjerna G."/>
            <person name="Boag P.R."/>
            <person name="Tan P."/>
            <person name="Li Q."/>
            <person name="Min J."/>
            <person name="Yang Y."/>
            <person name="Wang X."/>
            <person name="Fang X."/>
            <person name="Hall R.S."/>
            <person name="Hofmann A."/>
            <person name="Sternberg P.W."/>
            <person name="Jex A.R."/>
            <person name="Gasser R.B."/>
        </authorList>
    </citation>
    <scope>NUCLEOTIDE SEQUENCE [LARGE SCALE GENOMIC DNA]</scope>
    <source>
        <strain evidence="1">PN_DK_2014</strain>
    </source>
</reference>
<protein>
    <submittedName>
        <fullName evidence="1">Uncharacterized protein</fullName>
    </submittedName>
</protein>
<comment type="caution">
    <text evidence="1">The sequence shown here is derived from an EMBL/GenBank/DDBJ whole genome shotgun (WGS) entry which is preliminary data.</text>
</comment>
<dbReference type="Proteomes" id="UP000031036">
    <property type="component" value="Unassembled WGS sequence"/>
</dbReference>
<gene>
    <name evidence="1" type="ORF">Tcan_07603</name>
</gene>
<evidence type="ECO:0000313" key="2">
    <source>
        <dbReference type="Proteomes" id="UP000031036"/>
    </source>
</evidence>
<organism evidence="1 2">
    <name type="scientific">Toxocara canis</name>
    <name type="common">Canine roundworm</name>
    <dbReference type="NCBI Taxonomy" id="6265"/>
    <lineage>
        <taxon>Eukaryota</taxon>
        <taxon>Metazoa</taxon>
        <taxon>Ecdysozoa</taxon>
        <taxon>Nematoda</taxon>
        <taxon>Chromadorea</taxon>
        <taxon>Rhabditida</taxon>
        <taxon>Spirurina</taxon>
        <taxon>Ascaridomorpha</taxon>
        <taxon>Ascaridoidea</taxon>
        <taxon>Toxocaridae</taxon>
        <taxon>Toxocara</taxon>
    </lineage>
</organism>
<keyword evidence="2" id="KW-1185">Reference proteome</keyword>
<dbReference type="EMBL" id="JPKZ01001844">
    <property type="protein sequence ID" value="KHN79847.1"/>
    <property type="molecule type" value="Genomic_DNA"/>
</dbReference>
<sequence length="86" mass="9780">MLASTSTSLSAGARIALLRNPGYYEYRPPSATASPISGTLRRAEIERNEMNLLAIDHLKRSQTMFDNRQRRWAIIFIDVAIKQSDR</sequence>